<sequence length="64" mass="6755">MGGEERWVVPPLALLPAAARGGREGGFGVVFKGILGDSTPIAVKRLGGDYQGKKQFRVEIRASS</sequence>
<dbReference type="Proteomes" id="UP000479710">
    <property type="component" value="Unassembled WGS sequence"/>
</dbReference>
<evidence type="ECO:0008006" key="3">
    <source>
        <dbReference type="Google" id="ProtNLM"/>
    </source>
</evidence>
<evidence type="ECO:0000313" key="1">
    <source>
        <dbReference type="EMBL" id="KAF0900182.1"/>
    </source>
</evidence>
<dbReference type="InterPro" id="IPR011009">
    <property type="entry name" value="Kinase-like_dom_sf"/>
</dbReference>
<protein>
    <recommendedName>
        <fullName evidence="3">Protein kinase domain-containing protein</fullName>
    </recommendedName>
</protein>
<comment type="caution">
    <text evidence="1">The sequence shown here is derived from an EMBL/GenBank/DDBJ whole genome shotgun (WGS) entry which is preliminary data.</text>
</comment>
<reference evidence="1 2" key="1">
    <citation type="submission" date="2019-11" db="EMBL/GenBank/DDBJ databases">
        <title>Whole genome sequence of Oryza granulata.</title>
        <authorList>
            <person name="Li W."/>
        </authorList>
    </citation>
    <scope>NUCLEOTIDE SEQUENCE [LARGE SCALE GENOMIC DNA]</scope>
    <source>
        <strain evidence="2">cv. Menghai</strain>
        <tissue evidence="1">Leaf</tissue>
    </source>
</reference>
<proteinExistence type="predicted"/>
<evidence type="ECO:0000313" key="2">
    <source>
        <dbReference type="Proteomes" id="UP000479710"/>
    </source>
</evidence>
<dbReference type="SUPFAM" id="SSF56112">
    <property type="entry name" value="Protein kinase-like (PK-like)"/>
    <property type="match status" value="1"/>
</dbReference>
<gene>
    <name evidence="1" type="ORF">E2562_027544</name>
</gene>
<name>A0A6G1CJ25_9ORYZ</name>
<dbReference type="AlphaFoldDB" id="A0A6G1CJ25"/>
<accession>A0A6G1CJ25</accession>
<organism evidence="1 2">
    <name type="scientific">Oryza meyeriana var. granulata</name>
    <dbReference type="NCBI Taxonomy" id="110450"/>
    <lineage>
        <taxon>Eukaryota</taxon>
        <taxon>Viridiplantae</taxon>
        <taxon>Streptophyta</taxon>
        <taxon>Embryophyta</taxon>
        <taxon>Tracheophyta</taxon>
        <taxon>Spermatophyta</taxon>
        <taxon>Magnoliopsida</taxon>
        <taxon>Liliopsida</taxon>
        <taxon>Poales</taxon>
        <taxon>Poaceae</taxon>
        <taxon>BOP clade</taxon>
        <taxon>Oryzoideae</taxon>
        <taxon>Oryzeae</taxon>
        <taxon>Oryzinae</taxon>
        <taxon>Oryza</taxon>
        <taxon>Oryza meyeriana</taxon>
    </lineage>
</organism>
<dbReference type="EMBL" id="SPHZ02000009">
    <property type="protein sequence ID" value="KAF0900182.1"/>
    <property type="molecule type" value="Genomic_DNA"/>
</dbReference>
<dbReference type="Gene3D" id="3.30.200.20">
    <property type="entry name" value="Phosphorylase Kinase, domain 1"/>
    <property type="match status" value="1"/>
</dbReference>
<keyword evidence="2" id="KW-1185">Reference proteome</keyword>